<gene>
    <name evidence="1" type="ORF">AAGW23_18130</name>
</gene>
<sequence length="258" mass="28891">MTSHTFSRSRFLPIHAWSALFGLLLSGCSTLGSVGADTFTLKGELPADFALKAQAHYGGSKECSERGHVKGFKKDYEKVPHGYEFEIPVSYRDGLCELQLTRVGLFIHAQYGEQDWQHSYDNGGLVVVEELPPNAIPHQADGELAITAKCSWLFQISKAQSRRGEISKILNCTGAGAFLPRTALASKTVQIQFEQSGDDRPYHRDYWLKTESGWKPCTGRWGTRFEEFCTSPPQFRTFTMDGGTCTVYPNCTEWLTDE</sequence>
<organism evidence="1 2">
    <name type="scientific">Stutzerimonas chloritidismutans</name>
    <name type="common">Pseudomonas chloritidismutans</name>
    <dbReference type="NCBI Taxonomy" id="203192"/>
    <lineage>
        <taxon>Bacteria</taxon>
        <taxon>Pseudomonadati</taxon>
        <taxon>Pseudomonadota</taxon>
        <taxon>Gammaproteobacteria</taxon>
        <taxon>Pseudomonadales</taxon>
        <taxon>Pseudomonadaceae</taxon>
        <taxon>Stutzerimonas</taxon>
    </lineage>
</organism>
<evidence type="ECO:0000313" key="1">
    <source>
        <dbReference type="EMBL" id="MEL7560764.1"/>
    </source>
</evidence>
<evidence type="ECO:0000313" key="2">
    <source>
        <dbReference type="Proteomes" id="UP001467669"/>
    </source>
</evidence>
<evidence type="ECO:0008006" key="3">
    <source>
        <dbReference type="Google" id="ProtNLM"/>
    </source>
</evidence>
<name>A0ABU9MED7_STUCH</name>
<protein>
    <recommendedName>
        <fullName evidence="3">Lipoprotein</fullName>
    </recommendedName>
</protein>
<reference evidence="1 2" key="1">
    <citation type="submission" date="2024-04" db="EMBL/GenBank/DDBJ databases">
        <title>Draft Genome Sequence of Isolates Cultured from Underwater Hawaii Seamounts in the North Pacific Ocean.</title>
        <authorList>
            <person name="Sharma I."/>
            <person name="Darden B."/>
            <person name="Creggett J."/>
            <person name="Taylor S."/>
            <person name="Grant M.P."/>
            <person name="Scott J."/>
            <person name="Attles S."/>
            <person name="Walker S."/>
            <person name="Johnson G."/>
            <person name="St. Cloud C."/>
        </authorList>
    </citation>
    <scope>NUCLEOTIDE SEQUENCE [LARGE SCALE GENOMIC DNA]</scope>
    <source>
        <strain evidence="1 2">03GJ23</strain>
    </source>
</reference>
<comment type="caution">
    <text evidence="1">The sequence shown here is derived from an EMBL/GenBank/DDBJ whole genome shotgun (WGS) entry which is preliminary data.</text>
</comment>
<accession>A0ABU9MED7</accession>
<keyword evidence="2" id="KW-1185">Reference proteome</keyword>
<dbReference type="EMBL" id="JBCFXD010000014">
    <property type="protein sequence ID" value="MEL7560764.1"/>
    <property type="molecule type" value="Genomic_DNA"/>
</dbReference>
<dbReference type="Proteomes" id="UP001467669">
    <property type="component" value="Unassembled WGS sequence"/>
</dbReference>
<dbReference type="RefSeq" id="WP_342407726.1">
    <property type="nucleotide sequence ID" value="NZ_JBCFXD010000014.1"/>
</dbReference>
<proteinExistence type="predicted"/>